<dbReference type="NCBIfam" id="TIGR00254">
    <property type="entry name" value="GGDEF"/>
    <property type="match status" value="1"/>
</dbReference>
<dbReference type="PANTHER" id="PTHR44757">
    <property type="entry name" value="DIGUANYLATE CYCLASE DGCP"/>
    <property type="match status" value="1"/>
</dbReference>
<dbReference type="Pfam" id="PF22588">
    <property type="entry name" value="dCache_1_like"/>
    <property type="match status" value="1"/>
</dbReference>
<dbReference type="RefSeq" id="WP_404611732.1">
    <property type="nucleotide sequence ID" value="NZ_JADIKK010000007.1"/>
</dbReference>
<evidence type="ECO:0000259" key="3">
    <source>
        <dbReference type="PROSITE" id="PS50887"/>
    </source>
</evidence>
<dbReference type="Pfam" id="PF00990">
    <property type="entry name" value="GGDEF"/>
    <property type="match status" value="1"/>
</dbReference>
<protein>
    <submittedName>
        <fullName evidence="6">EAL domain-containing protein</fullName>
    </submittedName>
</protein>
<dbReference type="CDD" id="cd12915">
    <property type="entry name" value="PDC2_DGC_like"/>
    <property type="match status" value="1"/>
</dbReference>
<sequence>MSQARDATGNLASSLEKETERNLDIFRLAMREVETCIETPALEGLPPDVRQLAAFGTIRDAKQLGTLFATDAAGNFILDSRSPAPRKLNVSDRDYFLVQQQNKDVGLYLSKPFISRSSDSRQPTIALSLRLDKEDGQFAGIVAGTLRLNYFHEMFKDAILGEHGTITLLRTDGTVLMRQPYHPGDVGSTLAGGHSFPPLVQSAQGSYVDIAVLDHVERLYSFKHIGKYPLIVVVGFATEDIYAGWHRRAITIGAVTVVIDVLSIWLSLMFASLLHRRLGMERQLQQLARFDSLTGLPNRIQLQREASRVLAHAKQNASNFATLFIDLDRFKRVNDTQGHAVGDEVLRKIAERLREHFHTGDSISRLGGDEFLAILQDCDVLKAMHAAGRILQTIRQPVVLDSEQDTSITISASIGISMYPYDGQNTDVLLRNADLAMYQAKSSGRNRIHFYAPEYERKAREHLDLEIALQHDLKAQALSVAYQPKVDAMGILYGAEALVRWRNDKMDFVPPDYFIPIAEESGLIAELDAWVLGEACRQLAAWRAGGLEVPSISVNVCAMDLKRQGYPDFVARTLEAHGLAPGDLILEMTERVMFDEATDDIRTSIDEIHAMGVMLAIDDFGTGYSSLNYLHRFPIKELKIDKSFVQGIGDNAKSESLAQTIINIGKTLKLTVVAEGIETQAQRDFLCRHNCDLYQGYLFSPPLSPDDFALWATGQSGLIRPDE</sequence>
<keyword evidence="1" id="KW-0812">Transmembrane</keyword>
<evidence type="ECO:0000313" key="5">
    <source>
        <dbReference type="EMBL" id="MFK2876156.1"/>
    </source>
</evidence>
<dbReference type="EMBL" id="JADIKK010000008">
    <property type="protein sequence ID" value="MFK2876156.1"/>
    <property type="molecule type" value="Genomic_DNA"/>
</dbReference>
<dbReference type="PANTHER" id="PTHR44757:SF2">
    <property type="entry name" value="BIOFILM ARCHITECTURE MAINTENANCE PROTEIN MBAA"/>
    <property type="match status" value="1"/>
</dbReference>
<dbReference type="SMART" id="SM00267">
    <property type="entry name" value="GGDEF"/>
    <property type="match status" value="1"/>
</dbReference>
<dbReference type="Proteomes" id="UP001620339">
    <property type="component" value="Unassembled WGS sequence"/>
</dbReference>
<keyword evidence="1" id="KW-0472">Membrane</keyword>
<feature type="transmembrane region" description="Helical" evidence="1">
    <location>
        <begin position="251"/>
        <end position="274"/>
    </location>
</feature>
<evidence type="ECO:0000313" key="7">
    <source>
        <dbReference type="Proteomes" id="UP001620339"/>
    </source>
</evidence>
<dbReference type="InterPro" id="IPR035919">
    <property type="entry name" value="EAL_sf"/>
</dbReference>
<proteinExistence type="predicted"/>
<dbReference type="Pfam" id="PF00563">
    <property type="entry name" value="EAL"/>
    <property type="match status" value="1"/>
</dbReference>
<keyword evidence="1" id="KW-1133">Transmembrane helix</keyword>
<gene>
    <name evidence="4" type="ORF">ISP25_01275</name>
    <name evidence="5" type="ORF">ISP25_03635</name>
    <name evidence="6" type="ORF">ISP25_21895</name>
</gene>
<feature type="domain" description="GGDEF" evidence="3">
    <location>
        <begin position="318"/>
        <end position="453"/>
    </location>
</feature>
<dbReference type="CDD" id="cd01948">
    <property type="entry name" value="EAL"/>
    <property type="match status" value="1"/>
</dbReference>
<dbReference type="Gene3D" id="3.30.450.20">
    <property type="entry name" value="PAS domain"/>
    <property type="match status" value="2"/>
</dbReference>
<name>A0ABW8JCD0_9GAMM</name>
<accession>A0ABW8JCD0</accession>
<dbReference type="CDD" id="cd12914">
    <property type="entry name" value="PDC1_DGC_like"/>
    <property type="match status" value="1"/>
</dbReference>
<comment type="caution">
    <text evidence="6">The sequence shown here is derived from an EMBL/GenBank/DDBJ whole genome shotgun (WGS) entry which is preliminary data.</text>
</comment>
<dbReference type="SMART" id="SM00052">
    <property type="entry name" value="EAL"/>
    <property type="match status" value="1"/>
</dbReference>
<evidence type="ECO:0000313" key="4">
    <source>
        <dbReference type="EMBL" id="MFK2875703.1"/>
    </source>
</evidence>
<dbReference type="PROSITE" id="PS50883">
    <property type="entry name" value="EAL"/>
    <property type="match status" value="1"/>
</dbReference>
<evidence type="ECO:0000313" key="6">
    <source>
        <dbReference type="EMBL" id="MFK2879722.1"/>
    </source>
</evidence>
<organism evidence="6 7">
    <name type="scientific">Rhodanobacter hydrolyticus</name>
    <dbReference type="NCBI Taxonomy" id="2250595"/>
    <lineage>
        <taxon>Bacteria</taxon>
        <taxon>Pseudomonadati</taxon>
        <taxon>Pseudomonadota</taxon>
        <taxon>Gammaproteobacteria</taxon>
        <taxon>Lysobacterales</taxon>
        <taxon>Rhodanobacteraceae</taxon>
        <taxon>Rhodanobacter</taxon>
    </lineage>
</organism>
<evidence type="ECO:0000256" key="1">
    <source>
        <dbReference type="SAM" id="Phobius"/>
    </source>
</evidence>
<dbReference type="InterPro" id="IPR052155">
    <property type="entry name" value="Biofilm_reg_signaling"/>
</dbReference>
<reference evidence="6 7" key="1">
    <citation type="submission" date="2020-10" db="EMBL/GenBank/DDBJ databases">
        <title>Phylogeny of dyella-like bacteria.</title>
        <authorList>
            <person name="Fu J."/>
        </authorList>
    </citation>
    <scope>NUCLEOTIDE SEQUENCE [LARGE SCALE GENOMIC DNA]</scope>
    <source>
        <strain evidence="6 7">KACC 19113</strain>
    </source>
</reference>
<feature type="domain" description="EAL" evidence="2">
    <location>
        <begin position="462"/>
        <end position="716"/>
    </location>
</feature>
<dbReference type="InterPro" id="IPR001633">
    <property type="entry name" value="EAL_dom"/>
</dbReference>
<keyword evidence="7" id="KW-1185">Reference proteome</keyword>
<dbReference type="InterPro" id="IPR054327">
    <property type="entry name" value="His-kinase-like_sensor"/>
</dbReference>
<dbReference type="Gene3D" id="3.20.20.450">
    <property type="entry name" value="EAL domain"/>
    <property type="match status" value="1"/>
</dbReference>
<dbReference type="SUPFAM" id="SSF141868">
    <property type="entry name" value="EAL domain-like"/>
    <property type="match status" value="1"/>
</dbReference>
<dbReference type="EMBL" id="JADIKK010000007">
    <property type="protein sequence ID" value="MFK2875703.1"/>
    <property type="molecule type" value="Genomic_DNA"/>
</dbReference>
<dbReference type="CDD" id="cd01949">
    <property type="entry name" value="GGDEF"/>
    <property type="match status" value="1"/>
</dbReference>
<dbReference type="InterPro" id="IPR029787">
    <property type="entry name" value="Nucleotide_cyclase"/>
</dbReference>
<dbReference type="EMBL" id="JADIKK010000008">
    <property type="protein sequence ID" value="MFK2879722.1"/>
    <property type="molecule type" value="Genomic_DNA"/>
</dbReference>
<dbReference type="Gene3D" id="3.30.70.270">
    <property type="match status" value="1"/>
</dbReference>
<dbReference type="InterPro" id="IPR043128">
    <property type="entry name" value="Rev_trsase/Diguanyl_cyclase"/>
</dbReference>
<dbReference type="InterPro" id="IPR000160">
    <property type="entry name" value="GGDEF_dom"/>
</dbReference>
<evidence type="ECO:0000259" key="2">
    <source>
        <dbReference type="PROSITE" id="PS50883"/>
    </source>
</evidence>
<dbReference type="SUPFAM" id="SSF55073">
    <property type="entry name" value="Nucleotide cyclase"/>
    <property type="match status" value="1"/>
</dbReference>
<dbReference type="PROSITE" id="PS50887">
    <property type="entry name" value="GGDEF"/>
    <property type="match status" value="1"/>
</dbReference>